<reference evidence="3" key="1">
    <citation type="submission" date="2022-06" db="EMBL/GenBank/DDBJ databases">
        <title>Uncovering the hologenomic basis of an extraordinary plant invasion.</title>
        <authorList>
            <person name="Bieker V.C."/>
            <person name="Martin M.D."/>
            <person name="Gilbert T."/>
            <person name="Hodgins K."/>
            <person name="Battlay P."/>
            <person name="Petersen B."/>
            <person name="Wilson J."/>
        </authorList>
    </citation>
    <scope>NUCLEOTIDE SEQUENCE</scope>
    <source>
        <strain evidence="3">AA19_3_7</strain>
        <tissue evidence="3">Leaf</tissue>
    </source>
</reference>
<dbReference type="EMBL" id="JAMZMK010007891">
    <property type="protein sequence ID" value="KAI7742800.1"/>
    <property type="molecule type" value="Genomic_DNA"/>
</dbReference>
<organism evidence="3 4">
    <name type="scientific">Ambrosia artemisiifolia</name>
    <name type="common">Common ragweed</name>
    <dbReference type="NCBI Taxonomy" id="4212"/>
    <lineage>
        <taxon>Eukaryota</taxon>
        <taxon>Viridiplantae</taxon>
        <taxon>Streptophyta</taxon>
        <taxon>Embryophyta</taxon>
        <taxon>Tracheophyta</taxon>
        <taxon>Spermatophyta</taxon>
        <taxon>Magnoliopsida</taxon>
        <taxon>eudicotyledons</taxon>
        <taxon>Gunneridae</taxon>
        <taxon>Pentapetalae</taxon>
        <taxon>asterids</taxon>
        <taxon>campanulids</taxon>
        <taxon>Asterales</taxon>
        <taxon>Asteraceae</taxon>
        <taxon>Asteroideae</taxon>
        <taxon>Heliantheae alliance</taxon>
        <taxon>Heliantheae</taxon>
        <taxon>Ambrosia</taxon>
    </lineage>
</organism>
<dbReference type="AlphaFoldDB" id="A0AAD5CKC8"/>
<evidence type="ECO:0000313" key="4">
    <source>
        <dbReference type="Proteomes" id="UP001206925"/>
    </source>
</evidence>
<comment type="similarity">
    <text evidence="1">Belongs to the peptidase C1 family.</text>
</comment>
<dbReference type="Proteomes" id="UP001206925">
    <property type="component" value="Unassembled WGS sequence"/>
</dbReference>
<evidence type="ECO:0000313" key="3">
    <source>
        <dbReference type="EMBL" id="KAI7742800.1"/>
    </source>
</evidence>
<dbReference type="GO" id="GO:0006508">
    <property type="term" value="P:proteolysis"/>
    <property type="evidence" value="ECO:0007669"/>
    <property type="project" value="InterPro"/>
</dbReference>
<gene>
    <name evidence="3" type="ORF">M8C21_028425</name>
</gene>
<keyword evidence="4" id="KW-1185">Reference proteome</keyword>
<proteinExistence type="inferred from homology"/>
<comment type="caution">
    <text evidence="3">The sequence shown here is derived from an EMBL/GenBank/DDBJ whole genome shotgun (WGS) entry which is preliminary data.</text>
</comment>
<feature type="domain" description="Peptidase C1A papain C-terminal" evidence="2">
    <location>
        <begin position="20"/>
        <end position="85"/>
    </location>
</feature>
<protein>
    <recommendedName>
        <fullName evidence="2">Peptidase C1A papain C-terminal domain-containing protein</fullName>
    </recommendedName>
</protein>
<name>A0AAD5CKC8_AMBAR</name>
<evidence type="ECO:0000259" key="2">
    <source>
        <dbReference type="Pfam" id="PF00112"/>
    </source>
</evidence>
<dbReference type="PANTHER" id="PTHR12411">
    <property type="entry name" value="CYSTEINE PROTEASE FAMILY C1-RELATED"/>
    <property type="match status" value="1"/>
</dbReference>
<dbReference type="InterPro" id="IPR000668">
    <property type="entry name" value="Peptidase_C1A_C"/>
</dbReference>
<dbReference type="GO" id="GO:0008234">
    <property type="term" value="F:cysteine-type peptidase activity"/>
    <property type="evidence" value="ECO:0007669"/>
    <property type="project" value="InterPro"/>
</dbReference>
<accession>A0AAD5CKC8</accession>
<sequence>MLKGGFYVNPEAKMLFIIREPVRCDTSYKQGYNGGLMDYAFEFIINNSGIDTEEDYPYTGKDGKCDKNKEKRKATNIQTNEELAIKLSAEKAEPYLDVLMCAFVMNLWSIIKRSSTTYSNLKS</sequence>
<dbReference type="InterPro" id="IPR038765">
    <property type="entry name" value="Papain-like_cys_pep_sf"/>
</dbReference>
<dbReference type="Gene3D" id="3.90.70.10">
    <property type="entry name" value="Cysteine proteinases"/>
    <property type="match status" value="1"/>
</dbReference>
<evidence type="ECO:0000256" key="1">
    <source>
        <dbReference type="ARBA" id="ARBA00008455"/>
    </source>
</evidence>
<dbReference type="Pfam" id="PF00112">
    <property type="entry name" value="Peptidase_C1"/>
    <property type="match status" value="1"/>
</dbReference>
<dbReference type="SUPFAM" id="SSF54001">
    <property type="entry name" value="Cysteine proteinases"/>
    <property type="match status" value="1"/>
</dbReference>
<dbReference type="InterPro" id="IPR013128">
    <property type="entry name" value="Peptidase_C1A"/>
</dbReference>